<dbReference type="Proteomes" id="UP000036681">
    <property type="component" value="Unplaced"/>
</dbReference>
<evidence type="ECO:0000313" key="1">
    <source>
        <dbReference type="Proteomes" id="UP000036681"/>
    </source>
</evidence>
<dbReference type="AlphaFoldDB" id="A0A0M3ISX5"/>
<dbReference type="WBParaSite" id="ALUE_0002185301-mRNA-1">
    <property type="protein sequence ID" value="ALUE_0002185301-mRNA-1"/>
    <property type="gene ID" value="ALUE_0002185301"/>
</dbReference>
<proteinExistence type="predicted"/>
<keyword evidence="1" id="KW-1185">Reference proteome</keyword>
<accession>A0A0M3ISX5</accession>
<name>A0A0M3ISX5_ASCLU</name>
<protein>
    <submittedName>
        <fullName evidence="2">Photolyase/cryptochrome alpha/beta domain-containing protein</fullName>
    </submittedName>
</protein>
<reference evidence="2" key="1">
    <citation type="submission" date="2017-02" db="UniProtKB">
        <authorList>
            <consortium name="WormBaseParasite"/>
        </authorList>
    </citation>
    <scope>IDENTIFICATION</scope>
</reference>
<sequence length="312" mass="35356">MEAHKRGRQALILDREDGIGALIASEKLALPSFYDGWTAPERSDIDTYKRNLIKVLEKKLKGAPGFRVDDPRILQLRETAGQNLIKVLEKKLKGAPGFRVDDPRILQLRETAGQFVCNILSVWPIGMFRLCAPESEQRKHAPRYKGSGAYKGAIGVVEKRGQEMGGWELILRETFKVPDPGIEGRGLCLNEHYCSFLSAKKFAAESVRLRGRYLDLVHQSQKATWRRVMKEAYPSILTEAWEPMAPSQVKSDYQLVEYAGALLRNFGPQRVATDVPWRIFTATLSTAVDWPTDPVKIMHFVRIHPLLPNLYS</sequence>
<evidence type="ECO:0000313" key="2">
    <source>
        <dbReference type="WBParaSite" id="ALUE_0002185301-mRNA-1"/>
    </source>
</evidence>
<organism evidence="1 2">
    <name type="scientific">Ascaris lumbricoides</name>
    <name type="common">Giant roundworm</name>
    <dbReference type="NCBI Taxonomy" id="6252"/>
    <lineage>
        <taxon>Eukaryota</taxon>
        <taxon>Metazoa</taxon>
        <taxon>Ecdysozoa</taxon>
        <taxon>Nematoda</taxon>
        <taxon>Chromadorea</taxon>
        <taxon>Rhabditida</taxon>
        <taxon>Spirurina</taxon>
        <taxon>Ascaridomorpha</taxon>
        <taxon>Ascaridoidea</taxon>
        <taxon>Ascarididae</taxon>
        <taxon>Ascaris</taxon>
    </lineage>
</organism>